<dbReference type="InterPro" id="IPR058240">
    <property type="entry name" value="rSAM_sf"/>
</dbReference>
<name>A0A239PTQ6_9PROT</name>
<dbReference type="InterPro" id="IPR006638">
    <property type="entry name" value="Elp3/MiaA/NifB-like_rSAM"/>
</dbReference>
<keyword evidence="1" id="KW-0479">Metal-binding</keyword>
<dbReference type="NCBIfam" id="NF033668">
    <property type="entry name" value="rSAM_PA0069"/>
    <property type="match status" value="1"/>
</dbReference>
<dbReference type="RefSeq" id="WP_089412164.1">
    <property type="nucleotide sequence ID" value="NZ_FZQA01000003.1"/>
</dbReference>
<feature type="domain" description="Radical SAM core" evidence="5">
    <location>
        <begin position="78"/>
        <end position="318"/>
    </location>
</feature>
<evidence type="ECO:0000256" key="3">
    <source>
        <dbReference type="ARBA" id="ARBA00023014"/>
    </source>
</evidence>
<dbReference type="PANTHER" id="PTHR43432">
    <property type="entry name" value="SLR0285 PROTEIN"/>
    <property type="match status" value="1"/>
</dbReference>
<sequence length="376" mass="42028">MARAAPHSPRPPRLQSPAPEGSPPQWGRKGRGAQSNVSGRYEPLAYEAADDGWSREEDLPPLRTEVTIETPRRIITYNKSPYVGFDRSINPYRGCEHGCIYCFARPTHAYMGLSPGLDFESRLFAKPSAPKLLEKELCDPKYKPRVVAMGTNTDPYQPIERKFVIMRGILSVFSRFNHPVTVLTKSALIARDLDLLASLAERNLTRAMVSITTQDRALARSMEPRASSPPKRFEAIRRLAEAGVVTGIMTGPMIPGLNDSEMEAILEQAAGLGATFAAYTILRLPLEVSPLFQEWLAAYAPNRAKRIMDHIRAMNGGRDYDPYWSRGGEIKTPYAQLIGQRFRAARARFGLDRERTPLDLSRFRVPDEASGQLSLL</sequence>
<dbReference type="Pfam" id="PF04055">
    <property type="entry name" value="Radical_SAM"/>
    <property type="match status" value="1"/>
</dbReference>
<reference evidence="6 7" key="1">
    <citation type="submission" date="2017-07" db="EMBL/GenBank/DDBJ databases">
        <authorList>
            <person name="Sun Z.S."/>
            <person name="Albrecht U."/>
            <person name="Echele G."/>
            <person name="Lee C.C."/>
        </authorList>
    </citation>
    <scope>NUCLEOTIDE SEQUENCE [LARGE SCALE GENOMIC DNA]</scope>
    <source>
        <strain evidence="6 7">CGMCC 1.12710</strain>
    </source>
</reference>
<dbReference type="GO" id="GO:0051536">
    <property type="term" value="F:iron-sulfur cluster binding"/>
    <property type="evidence" value="ECO:0007669"/>
    <property type="project" value="UniProtKB-KW"/>
</dbReference>
<dbReference type="PANTHER" id="PTHR43432:SF3">
    <property type="entry name" value="SLR0285 PROTEIN"/>
    <property type="match status" value="1"/>
</dbReference>
<dbReference type="InterPro" id="IPR040086">
    <property type="entry name" value="MJ0683-like"/>
</dbReference>
<organism evidence="6 7">
    <name type="scientific">Amphiplicatus metriothermophilus</name>
    <dbReference type="NCBI Taxonomy" id="1519374"/>
    <lineage>
        <taxon>Bacteria</taxon>
        <taxon>Pseudomonadati</taxon>
        <taxon>Pseudomonadota</taxon>
        <taxon>Alphaproteobacteria</taxon>
        <taxon>Parvularculales</taxon>
        <taxon>Parvularculaceae</taxon>
        <taxon>Amphiplicatus</taxon>
    </lineage>
</organism>
<accession>A0A239PTQ6</accession>
<keyword evidence="2" id="KW-0408">Iron</keyword>
<dbReference type="SFLD" id="SFLDS00029">
    <property type="entry name" value="Radical_SAM"/>
    <property type="match status" value="1"/>
</dbReference>
<dbReference type="Proteomes" id="UP000198346">
    <property type="component" value="Unassembled WGS sequence"/>
</dbReference>
<protein>
    <submittedName>
        <fullName evidence="6">DNA repair photolyase</fullName>
    </submittedName>
</protein>
<dbReference type="AlphaFoldDB" id="A0A239PTQ6"/>
<gene>
    <name evidence="6" type="ORF">SAMN06297382_1684</name>
</gene>
<evidence type="ECO:0000313" key="6">
    <source>
        <dbReference type="EMBL" id="SNT73286.1"/>
    </source>
</evidence>
<keyword evidence="7" id="KW-1185">Reference proteome</keyword>
<dbReference type="Gene3D" id="3.80.30.30">
    <property type="match status" value="1"/>
</dbReference>
<dbReference type="GO" id="GO:0016829">
    <property type="term" value="F:lyase activity"/>
    <property type="evidence" value="ECO:0007669"/>
    <property type="project" value="UniProtKB-KW"/>
</dbReference>
<dbReference type="PROSITE" id="PS51918">
    <property type="entry name" value="RADICAL_SAM"/>
    <property type="match status" value="1"/>
</dbReference>
<dbReference type="InterPro" id="IPR007197">
    <property type="entry name" value="rSAM"/>
</dbReference>
<dbReference type="CDD" id="cd01335">
    <property type="entry name" value="Radical_SAM"/>
    <property type="match status" value="1"/>
</dbReference>
<evidence type="ECO:0000259" key="5">
    <source>
        <dbReference type="PROSITE" id="PS51918"/>
    </source>
</evidence>
<dbReference type="SMART" id="SM00729">
    <property type="entry name" value="Elp3"/>
    <property type="match status" value="1"/>
</dbReference>
<dbReference type="SFLD" id="SFLDG01084">
    <property type="entry name" value="Uncharacterised_Radical_SAM_Su"/>
    <property type="match status" value="1"/>
</dbReference>
<dbReference type="GO" id="GO:0046872">
    <property type="term" value="F:metal ion binding"/>
    <property type="evidence" value="ECO:0007669"/>
    <property type="project" value="UniProtKB-KW"/>
</dbReference>
<proteinExistence type="predicted"/>
<keyword evidence="6" id="KW-0456">Lyase</keyword>
<evidence type="ECO:0000256" key="4">
    <source>
        <dbReference type="SAM" id="MobiDB-lite"/>
    </source>
</evidence>
<feature type="region of interest" description="Disordered" evidence="4">
    <location>
        <begin position="1"/>
        <end position="41"/>
    </location>
</feature>
<evidence type="ECO:0000256" key="2">
    <source>
        <dbReference type="ARBA" id="ARBA00023004"/>
    </source>
</evidence>
<evidence type="ECO:0000256" key="1">
    <source>
        <dbReference type="ARBA" id="ARBA00022723"/>
    </source>
</evidence>
<dbReference type="EMBL" id="FZQA01000003">
    <property type="protein sequence ID" value="SNT73286.1"/>
    <property type="molecule type" value="Genomic_DNA"/>
</dbReference>
<evidence type="ECO:0000313" key="7">
    <source>
        <dbReference type="Proteomes" id="UP000198346"/>
    </source>
</evidence>
<keyword evidence="3" id="KW-0411">Iron-sulfur</keyword>
<dbReference type="OrthoDB" id="9785699at2"/>
<dbReference type="SUPFAM" id="SSF102114">
    <property type="entry name" value="Radical SAM enzymes"/>
    <property type="match status" value="1"/>
</dbReference>